<feature type="repeat" description="CXXCXGXG motif" evidence="14">
    <location>
        <begin position="164"/>
        <end position="171"/>
    </location>
</feature>
<dbReference type="InterPro" id="IPR001305">
    <property type="entry name" value="HSP_DnaJ_Cys-rich_dom"/>
</dbReference>
<dbReference type="InterPro" id="IPR012724">
    <property type="entry name" value="DnaJ"/>
</dbReference>
<comment type="subcellular location">
    <subcellularLocation>
        <location evidence="1 14">Cytoplasm</location>
    </subcellularLocation>
</comment>
<dbReference type="PROSITE" id="PS50076">
    <property type="entry name" value="DNAJ_2"/>
    <property type="match status" value="1"/>
</dbReference>
<dbReference type="Pfam" id="PF01556">
    <property type="entry name" value="DnaJ_C"/>
    <property type="match status" value="1"/>
</dbReference>
<comment type="function">
    <text evidence="11 14">Participates actively in the response to hyperosmotic and heat shock by preventing the aggregation of stress-denatured proteins and by disaggregating proteins, also in an autonomous, DnaK-independent fashion. Unfolded proteins bind initially to DnaJ; upon interaction with the DnaJ-bound protein, DnaK hydrolyzes its bound ATP, resulting in the formation of a stable complex. GrpE releases ADP from DnaK; ATP binding to DnaK triggers the release of the substrate protein, thus completing the reaction cycle. Several rounds of ATP-dependent interactions between DnaJ, DnaK and GrpE are required for fully efficient folding. Also involved, together with DnaK and GrpE, in the DNA replication of plasmids through activation of initiation proteins.</text>
</comment>
<dbReference type="Pfam" id="PF00684">
    <property type="entry name" value="DnaJ_CXXCXGXG"/>
    <property type="match status" value="1"/>
</dbReference>
<dbReference type="NCBIfam" id="TIGR02349">
    <property type="entry name" value="DnaJ_bact"/>
    <property type="match status" value="1"/>
</dbReference>
<feature type="binding site" evidence="14">
    <location>
        <position position="189"/>
    </location>
    <ligand>
        <name>Zn(2+)</name>
        <dbReference type="ChEBI" id="CHEBI:29105"/>
        <label>2</label>
    </ligand>
</feature>
<evidence type="ECO:0000256" key="1">
    <source>
        <dbReference type="ARBA" id="ARBA00004496"/>
    </source>
</evidence>
<dbReference type="InterPro" id="IPR036410">
    <property type="entry name" value="HSP_DnaJ_Cys-rich_dom_sf"/>
</dbReference>
<dbReference type="AlphaFoldDB" id="A0A5S9F2N4"/>
<evidence type="ECO:0000313" key="18">
    <source>
        <dbReference type="EMBL" id="BBM83855.1"/>
    </source>
</evidence>
<dbReference type="EMBL" id="AP019860">
    <property type="protein sequence ID" value="BBM83855.1"/>
    <property type="molecule type" value="Genomic_DNA"/>
</dbReference>
<keyword evidence="19" id="KW-1185">Reference proteome</keyword>
<dbReference type="HAMAP" id="MF_01152">
    <property type="entry name" value="DnaJ"/>
    <property type="match status" value="1"/>
</dbReference>
<dbReference type="CDD" id="cd10719">
    <property type="entry name" value="DnaJ_zf"/>
    <property type="match status" value="1"/>
</dbReference>
<dbReference type="InterPro" id="IPR008971">
    <property type="entry name" value="HSP40/DnaJ_pept-bd"/>
</dbReference>
<dbReference type="SUPFAM" id="SSF46565">
    <property type="entry name" value="Chaperone J-domain"/>
    <property type="match status" value="1"/>
</dbReference>
<evidence type="ECO:0000256" key="12">
    <source>
        <dbReference type="ARBA" id="ARBA00061004"/>
    </source>
</evidence>
<feature type="repeat" description="CXXCXGXG motif" evidence="14">
    <location>
        <begin position="186"/>
        <end position="193"/>
    </location>
</feature>
<dbReference type="KEGG" id="uam:UABAM_02210"/>
<evidence type="ECO:0000256" key="2">
    <source>
        <dbReference type="ARBA" id="ARBA00011738"/>
    </source>
</evidence>
<dbReference type="GO" id="GO:0005524">
    <property type="term" value="F:ATP binding"/>
    <property type="evidence" value="ECO:0007669"/>
    <property type="project" value="InterPro"/>
</dbReference>
<comment type="cofactor">
    <cofactor evidence="14">
        <name>Zn(2+)</name>
        <dbReference type="ChEBI" id="CHEBI:29105"/>
    </cofactor>
    <text evidence="14">Binds 2 Zn(2+) ions per monomer.</text>
</comment>
<evidence type="ECO:0000256" key="4">
    <source>
        <dbReference type="ARBA" id="ARBA00022705"/>
    </source>
</evidence>
<keyword evidence="4 14" id="KW-0235">DNA replication</keyword>
<feature type="zinc finger region" description="CR-type" evidence="15">
    <location>
        <begin position="134"/>
        <end position="212"/>
    </location>
</feature>
<keyword evidence="9 14" id="KW-0346">Stress response</keyword>
<dbReference type="GO" id="GO:0009408">
    <property type="term" value="P:response to heat"/>
    <property type="evidence" value="ECO:0007669"/>
    <property type="project" value="InterPro"/>
</dbReference>
<dbReference type="PROSITE" id="PS51188">
    <property type="entry name" value="ZF_CR"/>
    <property type="match status" value="1"/>
</dbReference>
<dbReference type="CDD" id="cd10747">
    <property type="entry name" value="DnaJ_C"/>
    <property type="match status" value="1"/>
</dbReference>
<keyword evidence="6 14" id="KW-0677">Repeat</keyword>
<dbReference type="SUPFAM" id="SSF49493">
    <property type="entry name" value="HSP40/DnaJ peptide-binding domain"/>
    <property type="match status" value="2"/>
</dbReference>
<evidence type="ECO:0000256" key="6">
    <source>
        <dbReference type="ARBA" id="ARBA00022737"/>
    </source>
</evidence>
<dbReference type="InterPro" id="IPR018253">
    <property type="entry name" value="DnaJ_domain_CS"/>
</dbReference>
<feature type="repeat" description="CXXCXGXG motif" evidence="14">
    <location>
        <begin position="200"/>
        <end position="207"/>
    </location>
</feature>
<feature type="binding site" evidence="14">
    <location>
        <position position="147"/>
    </location>
    <ligand>
        <name>Zn(2+)</name>
        <dbReference type="ChEBI" id="CHEBI:29105"/>
        <label>1</label>
    </ligand>
</feature>
<dbReference type="GO" id="GO:0008270">
    <property type="term" value="F:zinc ion binding"/>
    <property type="evidence" value="ECO:0007669"/>
    <property type="project" value="UniProtKB-UniRule"/>
</dbReference>
<dbReference type="OrthoDB" id="9779889at2"/>
<dbReference type="Gene3D" id="1.10.287.110">
    <property type="entry name" value="DnaJ domain"/>
    <property type="match status" value="1"/>
</dbReference>
<dbReference type="SUPFAM" id="SSF57938">
    <property type="entry name" value="DnaJ/Hsp40 cysteine-rich domain"/>
    <property type="match status" value="1"/>
</dbReference>
<dbReference type="Pfam" id="PF00226">
    <property type="entry name" value="DnaJ"/>
    <property type="match status" value="1"/>
</dbReference>
<dbReference type="PROSITE" id="PS00636">
    <property type="entry name" value="DNAJ_1"/>
    <property type="match status" value="1"/>
</dbReference>
<dbReference type="InterPro" id="IPR002939">
    <property type="entry name" value="DnaJ_C"/>
</dbReference>
<feature type="domain" description="CR-type" evidence="17">
    <location>
        <begin position="134"/>
        <end position="212"/>
    </location>
</feature>
<evidence type="ECO:0000313" key="19">
    <source>
        <dbReference type="Proteomes" id="UP000326354"/>
    </source>
</evidence>
<dbReference type="InterPro" id="IPR036869">
    <property type="entry name" value="J_dom_sf"/>
</dbReference>
<keyword evidence="5 14" id="KW-0479">Metal-binding</keyword>
<evidence type="ECO:0000256" key="5">
    <source>
        <dbReference type="ARBA" id="ARBA00022723"/>
    </source>
</evidence>
<feature type="binding site" evidence="14">
    <location>
        <position position="167"/>
    </location>
    <ligand>
        <name>Zn(2+)</name>
        <dbReference type="ChEBI" id="CHEBI:29105"/>
        <label>2</label>
    </ligand>
</feature>
<dbReference type="GO" id="GO:0031072">
    <property type="term" value="F:heat shock protein binding"/>
    <property type="evidence" value="ECO:0007669"/>
    <property type="project" value="InterPro"/>
</dbReference>
<accession>A0A5S9F2N4</accession>
<dbReference type="CDD" id="cd06257">
    <property type="entry name" value="DnaJ"/>
    <property type="match status" value="1"/>
</dbReference>
<dbReference type="Proteomes" id="UP000326354">
    <property type="component" value="Chromosome"/>
</dbReference>
<dbReference type="RefSeq" id="WP_151968039.1">
    <property type="nucleotide sequence ID" value="NZ_AP019860.1"/>
</dbReference>
<dbReference type="PANTHER" id="PTHR43096">
    <property type="entry name" value="DNAJ HOMOLOG 1, MITOCHONDRIAL-RELATED"/>
    <property type="match status" value="1"/>
</dbReference>
<feature type="domain" description="J" evidence="16">
    <location>
        <begin position="6"/>
        <end position="71"/>
    </location>
</feature>
<keyword evidence="3 14" id="KW-0963">Cytoplasm</keyword>
<evidence type="ECO:0000256" key="7">
    <source>
        <dbReference type="ARBA" id="ARBA00022771"/>
    </source>
</evidence>
<evidence type="ECO:0000256" key="9">
    <source>
        <dbReference type="ARBA" id="ARBA00023016"/>
    </source>
</evidence>
<dbReference type="GO" id="GO:0042026">
    <property type="term" value="P:protein refolding"/>
    <property type="evidence" value="ECO:0007669"/>
    <property type="project" value="TreeGrafter"/>
</dbReference>
<evidence type="ECO:0000256" key="3">
    <source>
        <dbReference type="ARBA" id="ARBA00022490"/>
    </source>
</evidence>
<dbReference type="PANTHER" id="PTHR43096:SF48">
    <property type="entry name" value="CHAPERONE PROTEIN DNAJ"/>
    <property type="match status" value="1"/>
</dbReference>
<dbReference type="PRINTS" id="PR00625">
    <property type="entry name" value="JDOMAIN"/>
</dbReference>
<evidence type="ECO:0000256" key="13">
    <source>
        <dbReference type="ARBA" id="ARBA00067609"/>
    </source>
</evidence>
<feature type="binding site" evidence="14">
    <location>
        <position position="200"/>
    </location>
    <ligand>
        <name>Zn(2+)</name>
        <dbReference type="ChEBI" id="CHEBI:29105"/>
        <label>1</label>
    </ligand>
</feature>
<sequence length="376" mass="41498">MSEKRDYYEVLGVERNASTDEIKSKYRKLALKYHPDKNPGDAEAEKMFKEAAEAYEILSDSEKRSRYDRFGHAGTSGQGGFSNAEDIFSAFGDIFGGGIFEDLFGMGGGGRGRRRRGNHLHCTIDMDFAEPAETQEKSINIKRREGCETCSGSGCAPGTKRNVCDRCQGRGFIQQSQGFFSLRTGCPYCNGQGSIIAKKCKTCSGSGNVPVARELEIKIPAGVEHGMQIRIAGEGEALEQGGERGDLYCEINIRPHPFFERQSDSVILQLPISFTQAALGANIEIPTIYGKTKLTIPAGTQNGDVLKLNGKGFPNVRGRGKGDQLIVILVEVPKKLSKEQRRLLQEFDNLETKSNSNPQQKSFWKKASEWFKSLDV</sequence>
<proteinExistence type="inferred from homology"/>
<dbReference type="FunFam" id="2.60.260.20:FF:000004">
    <property type="entry name" value="Molecular chaperone DnaJ"/>
    <property type="match status" value="1"/>
</dbReference>
<protein>
    <recommendedName>
        <fullName evidence="13 14">Chaperone protein DnaJ</fullName>
    </recommendedName>
</protein>
<comment type="domain">
    <text evidence="14">The J domain is necessary and sufficient to stimulate DnaK ATPase activity. Zinc center 1 plays an important role in the autonomous, DnaK-independent chaperone activity of DnaJ. Zinc center 2 is essential for interaction with DnaK and for DnaJ activity.</text>
</comment>
<feature type="binding site" evidence="14">
    <location>
        <position position="164"/>
    </location>
    <ligand>
        <name>Zn(2+)</name>
        <dbReference type="ChEBI" id="CHEBI:29105"/>
        <label>2</label>
    </ligand>
</feature>
<keyword evidence="8 14" id="KW-0862">Zinc</keyword>
<evidence type="ECO:0000259" key="17">
    <source>
        <dbReference type="PROSITE" id="PS51188"/>
    </source>
</evidence>
<feature type="binding site" evidence="14">
    <location>
        <position position="203"/>
    </location>
    <ligand>
        <name>Zn(2+)</name>
        <dbReference type="ChEBI" id="CHEBI:29105"/>
        <label>1</label>
    </ligand>
</feature>
<name>A0A5S9F2N4_UABAM</name>
<evidence type="ECO:0000256" key="8">
    <source>
        <dbReference type="ARBA" id="ARBA00022833"/>
    </source>
</evidence>
<gene>
    <name evidence="14" type="primary">dnaJ</name>
    <name evidence="18" type="ORF">UABAM_02210</name>
</gene>
<comment type="similarity">
    <text evidence="12 14">Belongs to the DnaJ family.</text>
</comment>
<dbReference type="InterPro" id="IPR001623">
    <property type="entry name" value="DnaJ_domain"/>
</dbReference>
<evidence type="ECO:0000256" key="14">
    <source>
        <dbReference type="HAMAP-Rule" id="MF_01152"/>
    </source>
</evidence>
<dbReference type="GO" id="GO:0005737">
    <property type="term" value="C:cytoplasm"/>
    <property type="evidence" value="ECO:0007669"/>
    <property type="project" value="UniProtKB-SubCell"/>
</dbReference>
<dbReference type="NCBIfam" id="NF008035">
    <property type="entry name" value="PRK10767.1"/>
    <property type="match status" value="1"/>
</dbReference>
<dbReference type="FunFam" id="1.10.287.110:FF:000034">
    <property type="entry name" value="Chaperone protein DnaJ"/>
    <property type="match status" value="1"/>
</dbReference>
<dbReference type="Gene3D" id="2.10.230.10">
    <property type="entry name" value="Heat shock protein DnaJ, cysteine-rich domain"/>
    <property type="match status" value="1"/>
</dbReference>
<dbReference type="SMART" id="SM00271">
    <property type="entry name" value="DnaJ"/>
    <property type="match status" value="1"/>
</dbReference>
<organism evidence="18 19">
    <name type="scientific">Uabimicrobium amorphum</name>
    <dbReference type="NCBI Taxonomy" id="2596890"/>
    <lineage>
        <taxon>Bacteria</taxon>
        <taxon>Pseudomonadati</taxon>
        <taxon>Planctomycetota</taxon>
        <taxon>Candidatus Uabimicrobiia</taxon>
        <taxon>Candidatus Uabimicrobiales</taxon>
        <taxon>Candidatus Uabimicrobiaceae</taxon>
        <taxon>Candidatus Uabimicrobium</taxon>
    </lineage>
</organism>
<evidence type="ECO:0000256" key="15">
    <source>
        <dbReference type="PROSITE-ProRule" id="PRU00546"/>
    </source>
</evidence>
<dbReference type="GO" id="GO:0006260">
    <property type="term" value="P:DNA replication"/>
    <property type="evidence" value="ECO:0007669"/>
    <property type="project" value="UniProtKB-KW"/>
</dbReference>
<dbReference type="FunFam" id="2.10.230.10:FF:000002">
    <property type="entry name" value="Molecular chaperone DnaJ"/>
    <property type="match status" value="1"/>
</dbReference>
<comment type="subunit">
    <text evidence="2 14">Homodimer.</text>
</comment>
<feature type="binding site" evidence="14">
    <location>
        <position position="150"/>
    </location>
    <ligand>
        <name>Zn(2+)</name>
        <dbReference type="ChEBI" id="CHEBI:29105"/>
        <label>1</label>
    </ligand>
</feature>
<dbReference type="Gene3D" id="2.60.260.20">
    <property type="entry name" value="Urease metallochaperone UreE, N-terminal domain"/>
    <property type="match status" value="2"/>
</dbReference>
<evidence type="ECO:0000256" key="11">
    <source>
        <dbReference type="ARBA" id="ARBA00053423"/>
    </source>
</evidence>
<feature type="binding site" evidence="14">
    <location>
        <position position="186"/>
    </location>
    <ligand>
        <name>Zn(2+)</name>
        <dbReference type="ChEBI" id="CHEBI:29105"/>
        <label>2</label>
    </ligand>
</feature>
<evidence type="ECO:0000259" key="16">
    <source>
        <dbReference type="PROSITE" id="PS50076"/>
    </source>
</evidence>
<evidence type="ECO:0000256" key="10">
    <source>
        <dbReference type="ARBA" id="ARBA00023186"/>
    </source>
</evidence>
<keyword evidence="10 14" id="KW-0143">Chaperone</keyword>
<keyword evidence="7 14" id="KW-0863">Zinc-finger</keyword>
<feature type="repeat" description="CXXCXGXG motif" evidence="14">
    <location>
        <begin position="147"/>
        <end position="154"/>
    </location>
</feature>
<reference evidence="18 19" key="1">
    <citation type="submission" date="2019-08" db="EMBL/GenBank/DDBJ databases">
        <title>Complete genome sequence of Candidatus Uab amorphum.</title>
        <authorList>
            <person name="Shiratori T."/>
            <person name="Suzuki S."/>
            <person name="Kakizawa Y."/>
            <person name="Ishida K."/>
        </authorList>
    </citation>
    <scope>NUCLEOTIDE SEQUENCE [LARGE SCALE GENOMIC DNA]</scope>
    <source>
        <strain evidence="18 19">SRT547</strain>
    </source>
</reference>
<dbReference type="GO" id="GO:0051082">
    <property type="term" value="F:unfolded protein binding"/>
    <property type="evidence" value="ECO:0007669"/>
    <property type="project" value="UniProtKB-UniRule"/>
</dbReference>